<dbReference type="Gene3D" id="1.20.1270.90">
    <property type="entry name" value="AF1782-like"/>
    <property type="match status" value="1"/>
</dbReference>
<dbReference type="Gene3D" id="2.60.120.560">
    <property type="entry name" value="Exo-inulinase, domain 1"/>
    <property type="match status" value="2"/>
</dbReference>
<feature type="domain" description="Galactose mutarotase-like fold" evidence="12">
    <location>
        <begin position="404"/>
        <end position="622"/>
    </location>
</feature>
<dbReference type="InterPro" id="IPR014756">
    <property type="entry name" value="Ig_E-set"/>
</dbReference>
<dbReference type="InterPro" id="IPR014718">
    <property type="entry name" value="GH-type_carb-bd"/>
</dbReference>
<proteinExistence type="predicted"/>
<dbReference type="Pfam" id="PF02018">
    <property type="entry name" value="CBM_4_9"/>
    <property type="match status" value="1"/>
</dbReference>
<feature type="domain" description="Carbohydrate binding X2" evidence="8">
    <location>
        <begin position="130"/>
        <end position="200"/>
    </location>
</feature>
<dbReference type="SUPFAM" id="SSF81296">
    <property type="entry name" value="E set domains"/>
    <property type="match status" value="1"/>
</dbReference>
<keyword evidence="6" id="KW-0175">Coiled coil</keyword>
<evidence type="ECO:0000313" key="13">
    <source>
        <dbReference type="EMBL" id="EKY28897.1"/>
    </source>
</evidence>
<dbReference type="Proteomes" id="UP000010420">
    <property type="component" value="Unassembled WGS sequence"/>
</dbReference>
<feature type="domain" description="CBM-cenC" evidence="7">
    <location>
        <begin position="1032"/>
        <end position="1164"/>
    </location>
</feature>
<dbReference type="GO" id="GO:0030246">
    <property type="term" value="F:carbohydrate binding"/>
    <property type="evidence" value="ECO:0007669"/>
    <property type="project" value="InterPro"/>
</dbReference>
<dbReference type="PATRIC" id="fig|545697.3.peg.484"/>
<evidence type="ECO:0000259" key="10">
    <source>
        <dbReference type="Pfam" id="PF17451"/>
    </source>
</evidence>
<dbReference type="Gene3D" id="2.60.40.10">
    <property type="entry name" value="Immunoglobulins"/>
    <property type="match status" value="1"/>
</dbReference>
<organism evidence="13 14">
    <name type="scientific">Clostridium celatum DSM 1785</name>
    <dbReference type="NCBI Taxonomy" id="545697"/>
    <lineage>
        <taxon>Bacteria</taxon>
        <taxon>Bacillati</taxon>
        <taxon>Bacillota</taxon>
        <taxon>Clostridia</taxon>
        <taxon>Eubacteriales</taxon>
        <taxon>Clostridiaceae</taxon>
        <taxon>Clostridium</taxon>
    </lineage>
</organism>
<evidence type="ECO:0000256" key="4">
    <source>
        <dbReference type="ARBA" id="ARBA00023277"/>
    </source>
</evidence>
<protein>
    <submittedName>
        <fullName evidence="13">Carbohydrate binding domain protein</fullName>
    </submittedName>
</protein>
<reference evidence="13 14" key="1">
    <citation type="submission" date="2012-05" db="EMBL/GenBank/DDBJ databases">
        <authorList>
            <person name="Weinstock G."/>
            <person name="Sodergren E."/>
            <person name="Lobos E.A."/>
            <person name="Fulton L."/>
            <person name="Fulton R."/>
            <person name="Courtney L."/>
            <person name="Fronick C."/>
            <person name="O'Laughlin M."/>
            <person name="Godfrey J."/>
            <person name="Wilson R.M."/>
            <person name="Miner T."/>
            <person name="Farmer C."/>
            <person name="Delehaunty K."/>
            <person name="Cordes M."/>
            <person name="Minx P."/>
            <person name="Tomlinson C."/>
            <person name="Chen J."/>
            <person name="Wollam A."/>
            <person name="Pepin K.H."/>
            <person name="Bhonagiri V."/>
            <person name="Zhang X."/>
            <person name="Suruliraj S."/>
            <person name="Warren W."/>
            <person name="Mitreva M."/>
            <person name="Mardis E.R."/>
            <person name="Wilson R.K."/>
        </authorList>
    </citation>
    <scope>NUCLEOTIDE SEQUENCE [LARGE SCALE GENOMIC DNA]</scope>
    <source>
        <strain evidence="13 14">DSM 1785</strain>
    </source>
</reference>
<keyword evidence="4" id="KW-0119">Carbohydrate metabolism</keyword>
<evidence type="ECO:0000256" key="1">
    <source>
        <dbReference type="ARBA" id="ARBA00022729"/>
    </source>
</evidence>
<dbReference type="InterPro" id="IPR025706">
    <property type="entry name" value="Endoa_GalNAc"/>
</dbReference>
<dbReference type="InterPro" id="IPR005102">
    <property type="entry name" value="Carbo-bd_X2"/>
</dbReference>
<dbReference type="Pfam" id="PF17451">
    <property type="entry name" value="Glyco_hyd_101C"/>
    <property type="match status" value="1"/>
</dbReference>
<name>L1QMV8_9CLOT</name>
<dbReference type="InterPro" id="IPR040502">
    <property type="entry name" value="GH101_dom-6"/>
</dbReference>
<dbReference type="Pfam" id="PF03442">
    <property type="entry name" value="CBM_X2"/>
    <property type="match status" value="1"/>
</dbReference>
<dbReference type="GO" id="GO:0033926">
    <property type="term" value="F:endo-alpha-N-acetylgalactosaminidase activity"/>
    <property type="evidence" value="ECO:0007669"/>
    <property type="project" value="InterPro"/>
</dbReference>
<keyword evidence="3" id="KW-0136">Cellulose degradation</keyword>
<dbReference type="InterPro" id="IPR013780">
    <property type="entry name" value="Glyco_hydro_b"/>
</dbReference>
<evidence type="ECO:0000259" key="12">
    <source>
        <dbReference type="Pfam" id="PF18080"/>
    </source>
</evidence>
<accession>L1QMV8</accession>
<comment type="caution">
    <text evidence="13">The sequence shown here is derived from an EMBL/GenBank/DDBJ whole genome shotgun (WGS) entry which is preliminary data.</text>
</comment>
<dbReference type="InterPro" id="IPR040633">
    <property type="entry name" value="Gal_mutarotas_3"/>
</dbReference>
<sequence>MTLNNSAGRSAILFRYESPSSFAGIAYDTNGAWVWLSEGSYGTLPFTKVLEPGTEYKINIKYVGTHITIVIDDEVMYQGEISGIKTTAGRIGTRNWGWTGNYGSSTFDYFKNGKFSSVTLDSDYKYVLYNEAGTYDIPITLTGDNTLSKLTVGGNTLVEGEDYILTDNILVIKKEYIEKVKEGGTTNINIIFEDGYLTTFKLQVQLPPDEAASYIRDFSTDGIGGLSVIKGSGSAELQEDKLLFKSDGNSILIDENSPELFNSSVEFVVDPLTDAANIGAIVRYSEDDNSWTYIGQDGSGNQYGSYWYVENSNGQRRALVQDTARIYANRVKPYKIKVKVVENAVSIYLDGAEIYNGVVPELTSKKGKAGIRLGGNNSGKYQYLSVESEEVLSTNVNEVTEKEISSNDLTVKMDASFPRVIDYTLNDKKLYGQEKPIYYISINNKNYVPKVTSEFNGNEAVYHLYVEELGVTLDTRFTVENNVLTMNIENVDESITRVDTINFPNHSLVSVRSNQTNAEFNGADYENDDVKINLTSKREDTTYSNTNIAILSCDDLAASITSNSIKLRDQINYQTVSVDDYYSTGLWPNEYLYRGIDGELINEPYAKVTITDDRNKDNSVDYQDGAIALRDDIQENRLGSELVNQTYSSVAMNVGSTAHYPFLRILDNIKKFNLATDGFGQTIIIKGYQSEGHDSSHPDFANISNRLGGEEAFRILLEESDKYNANIGVHINHTEAYPEAPQYGSNIVSTVGGWSWYDDSKQIIRENDIMNEESGMGARLEELIEKAPGLDMIYVDVYMDTRWPAYKLTSKLNDLGIAVASEYAKQLGTTSVWAHHAYNGGYGTSSELARFVNHQEQDVFGGTNLFRGNSRQGINGWQGESNLNTTVSNFFTSQLPFKYLMNFPISIWEDNQITFGENNEVVSKMDNGVNVITQDGKEVARGNKIFIPWTIDNEEKIYHWNDSNSSTTWDLPNSWAGLETVYLYELSDEGKINETVVNVVNNKVTLEVKKNAGYVVYKGEKAQEKMEWSTGSLVKDMGFDSHSFEYWNKSSNGKSTDHIEVVNNSKGNTHIKVSGTDDALISQTITGLEPGQTYSASAWFEVSDGRRGTLSILTSDGKEVSEYIDRCNVKYGHTHSDKTNSYYQRVRVNFTVPEDSTTATIQLKAAEGAAGSFVNMDDVLVMKIGVSDKQGHDFFEDYENVDFGYGPFISTSSDHSHLSETNAPYTNDTIEGRYSLKIRNGNYMRTIPSTMRLKPNTTYRVGFDYISYAEQGFIAAIKSDKASEAGDTANAVLKTADLNTGTNQAVLEFTTGNYDDYYLDLTKQNNNNLIVDNVFVDEIVNISIDTLVELVNELKALDESAYTTESLNSLKDKIKDAETVINKANATEDEVKNAYNELTKAKEALVRYATVAEVNDLKATIEEMKAINSNDYKQNDKWTVFQEKIVEAEKLVKENKITVIQITSIKSELYKAKSELTKVDSADKANIEALLLEAQSAKEEDYAQNTAWQDFKQDITEAVAIIANESATQEEVDYRYNKLKESYDSIVPTNKTFIKHFSRTSRWI</sequence>
<keyword evidence="5" id="KW-0624">Polysaccharide degradation</keyword>
<keyword evidence="2" id="KW-0378">Hydrolase</keyword>
<dbReference type="Gene3D" id="2.60.120.260">
    <property type="entry name" value="Galactose-binding domain-like"/>
    <property type="match status" value="2"/>
</dbReference>
<dbReference type="Pfam" id="PF18080">
    <property type="entry name" value="Gal_mutarotas_3"/>
    <property type="match status" value="1"/>
</dbReference>
<evidence type="ECO:0000259" key="8">
    <source>
        <dbReference type="Pfam" id="PF03442"/>
    </source>
</evidence>
<dbReference type="HOGENOM" id="CLU_001559_0_0_9"/>
<dbReference type="Gene3D" id="1.20.1270.70">
    <property type="entry name" value="Designed single chain three-helix bundle"/>
    <property type="match status" value="1"/>
</dbReference>
<evidence type="ECO:0000259" key="7">
    <source>
        <dbReference type="Pfam" id="PF02018"/>
    </source>
</evidence>
<gene>
    <name evidence="13" type="ORF">HMPREF0216_00492</name>
</gene>
<keyword evidence="1" id="KW-0732">Signal</keyword>
<dbReference type="InterPro" id="IPR013783">
    <property type="entry name" value="Ig-like_fold"/>
</dbReference>
<dbReference type="Gene3D" id="2.70.98.10">
    <property type="match status" value="1"/>
</dbReference>
<evidence type="ECO:0000256" key="5">
    <source>
        <dbReference type="ARBA" id="ARBA00023326"/>
    </source>
</evidence>
<dbReference type="InterPro" id="IPR035364">
    <property type="entry name" value="Beta_sandwich_GH101"/>
</dbReference>
<dbReference type="Gene3D" id="3.20.20.80">
    <property type="entry name" value="Glycosidases"/>
    <property type="match status" value="1"/>
</dbReference>
<dbReference type="Gene3D" id="2.60.40.1180">
    <property type="entry name" value="Golgi alpha-mannosidase II"/>
    <property type="match status" value="1"/>
</dbReference>
<dbReference type="STRING" id="545697.HMPREF0216_00492"/>
<keyword evidence="14" id="KW-1185">Reference proteome</keyword>
<evidence type="ECO:0000256" key="3">
    <source>
        <dbReference type="ARBA" id="ARBA00023001"/>
    </source>
</evidence>
<dbReference type="RefSeq" id="WP_005210639.1">
    <property type="nucleotide sequence ID" value="NZ_KB291609.1"/>
</dbReference>
<dbReference type="Pfam" id="PF12905">
    <property type="entry name" value="Glyco_hydro_101"/>
    <property type="match status" value="1"/>
</dbReference>
<dbReference type="OrthoDB" id="1095434at2"/>
<evidence type="ECO:0000313" key="14">
    <source>
        <dbReference type="Proteomes" id="UP000010420"/>
    </source>
</evidence>
<dbReference type="Pfam" id="PF17974">
    <property type="entry name" value="GalBD_like"/>
    <property type="match status" value="1"/>
</dbReference>
<feature type="domain" description="Glycosyl hydrolase 101 beta-sandwich" evidence="10">
    <location>
        <begin position="894"/>
        <end position="991"/>
    </location>
</feature>
<evidence type="ECO:0000256" key="6">
    <source>
        <dbReference type="SAM" id="Coils"/>
    </source>
</evidence>
<dbReference type="EMBL" id="AMEZ01000015">
    <property type="protein sequence ID" value="EKY28897.1"/>
    <property type="molecule type" value="Genomic_DNA"/>
</dbReference>
<dbReference type="GO" id="GO:0030245">
    <property type="term" value="P:cellulose catabolic process"/>
    <property type="evidence" value="ECO:0007669"/>
    <property type="project" value="UniProtKB-KW"/>
</dbReference>
<evidence type="ECO:0000259" key="9">
    <source>
        <dbReference type="Pfam" id="PF12905"/>
    </source>
</evidence>
<feature type="domain" description="Endo-alpha-N-acetylgalactosaminidase" evidence="11">
    <location>
        <begin position="1189"/>
        <end position="1295"/>
    </location>
</feature>
<evidence type="ECO:0000259" key="11">
    <source>
        <dbReference type="Pfam" id="PF17974"/>
    </source>
</evidence>
<feature type="domain" description="Endo-alpha-N-acetylgalactosaminidase" evidence="9">
    <location>
        <begin position="623"/>
        <end position="885"/>
    </location>
</feature>
<feature type="coiled-coil region" evidence="6">
    <location>
        <begin position="1367"/>
        <end position="1404"/>
    </location>
</feature>
<dbReference type="eggNOG" id="COG0366">
    <property type="taxonomic scope" value="Bacteria"/>
</dbReference>
<dbReference type="InterPro" id="IPR003305">
    <property type="entry name" value="CenC_carb-bd"/>
</dbReference>
<evidence type="ECO:0000256" key="2">
    <source>
        <dbReference type="ARBA" id="ARBA00022801"/>
    </source>
</evidence>
<dbReference type="CDD" id="cd14244">
    <property type="entry name" value="GH_101_like"/>
    <property type="match status" value="1"/>
</dbReference>